<dbReference type="AlphaFoldDB" id="A0A2K6AXC2"/>
<evidence type="ECO:0008006" key="3">
    <source>
        <dbReference type="Google" id="ProtNLM"/>
    </source>
</evidence>
<dbReference type="InterPro" id="IPR040235">
    <property type="entry name" value="Nicolin-1"/>
</dbReference>
<evidence type="ECO:0000313" key="1">
    <source>
        <dbReference type="Ensembl" id="ENSMNEP00000003773.1"/>
    </source>
</evidence>
<name>A0A2K6AXC2_MACNE</name>
<reference evidence="1" key="2">
    <citation type="submission" date="2025-09" db="UniProtKB">
        <authorList>
            <consortium name="Ensembl"/>
        </authorList>
    </citation>
    <scope>IDENTIFICATION</scope>
</reference>
<sequence length="183" mass="20850">MSCILVPYHVKGTIALQVGDVQTSQCWPGMLVIDEIMFKNYYTASIRVCQHTSAHTSAKWEGAQEYVSLFKYQILCDMARVSELRLILQQPSPLWLPFTVEELQIYQQGPKSPSVISPKWLSPPVPWEQPALLYEGLPDPSRLSSKVQQMWALTEMIRASHTSARIGHFDVDGFYDLNLLSYT</sequence>
<dbReference type="Proteomes" id="UP000233120">
    <property type="component" value="Unassembled WGS sequence"/>
</dbReference>
<protein>
    <recommendedName>
        <fullName evidence="3">Nicolin-1</fullName>
    </recommendedName>
</protein>
<dbReference type="PANTHER" id="PTHR31239:SF3">
    <property type="entry name" value="NICOLIN 1"/>
    <property type="match status" value="1"/>
</dbReference>
<dbReference type="GeneTree" id="ENSGT00390000001505"/>
<dbReference type="GO" id="GO:0005654">
    <property type="term" value="C:nucleoplasm"/>
    <property type="evidence" value="ECO:0007669"/>
    <property type="project" value="TreeGrafter"/>
</dbReference>
<keyword evidence="2" id="KW-1185">Reference proteome</keyword>
<accession>A0A2K6AXC2</accession>
<dbReference type="PANTHER" id="PTHR31239">
    <property type="entry name" value="NICOLIN 1"/>
    <property type="match status" value="1"/>
</dbReference>
<organism evidence="1 2">
    <name type="scientific">Macaca nemestrina</name>
    <name type="common">Pig-tailed macaque</name>
    <dbReference type="NCBI Taxonomy" id="9545"/>
    <lineage>
        <taxon>Eukaryota</taxon>
        <taxon>Metazoa</taxon>
        <taxon>Chordata</taxon>
        <taxon>Craniata</taxon>
        <taxon>Vertebrata</taxon>
        <taxon>Euteleostomi</taxon>
        <taxon>Mammalia</taxon>
        <taxon>Eutheria</taxon>
        <taxon>Euarchontoglires</taxon>
        <taxon>Primates</taxon>
        <taxon>Haplorrhini</taxon>
        <taxon>Catarrhini</taxon>
        <taxon>Cercopithecidae</taxon>
        <taxon>Cercopithecinae</taxon>
        <taxon>Macaca</taxon>
    </lineage>
</organism>
<dbReference type="Ensembl" id="ENSMNET00000019298.1">
    <property type="protein sequence ID" value="ENSMNEP00000003773.1"/>
    <property type="gene ID" value="ENSMNEG00000017605.1"/>
</dbReference>
<proteinExistence type="predicted"/>
<reference evidence="1" key="1">
    <citation type="submission" date="2025-08" db="UniProtKB">
        <authorList>
            <consortium name="Ensembl"/>
        </authorList>
    </citation>
    <scope>IDENTIFICATION</scope>
</reference>
<dbReference type="STRING" id="9545.ENSMNEP00000003773"/>
<dbReference type="OMA" id="WEGAQEY"/>
<evidence type="ECO:0000313" key="2">
    <source>
        <dbReference type="Proteomes" id="UP000233120"/>
    </source>
</evidence>